<evidence type="ECO:0000256" key="1">
    <source>
        <dbReference type="ARBA" id="ARBA00004141"/>
    </source>
</evidence>
<dbReference type="Pfam" id="PF00153">
    <property type="entry name" value="Mito_carr"/>
    <property type="match status" value="1"/>
</dbReference>
<organism evidence="12 13">
    <name type="scientific">Castilleja foliolosa</name>
    <dbReference type="NCBI Taxonomy" id="1961234"/>
    <lineage>
        <taxon>Eukaryota</taxon>
        <taxon>Viridiplantae</taxon>
        <taxon>Streptophyta</taxon>
        <taxon>Embryophyta</taxon>
        <taxon>Tracheophyta</taxon>
        <taxon>Spermatophyta</taxon>
        <taxon>Magnoliopsida</taxon>
        <taxon>eudicotyledons</taxon>
        <taxon>Gunneridae</taxon>
        <taxon>Pentapetalae</taxon>
        <taxon>asterids</taxon>
        <taxon>lamiids</taxon>
        <taxon>Lamiales</taxon>
        <taxon>Orobanchaceae</taxon>
        <taxon>Pedicularideae</taxon>
        <taxon>Castillejinae</taxon>
        <taxon>Castilleja</taxon>
    </lineage>
</organism>
<feature type="region of interest" description="Disordered" evidence="10">
    <location>
        <begin position="1"/>
        <end position="31"/>
    </location>
</feature>
<evidence type="ECO:0000313" key="13">
    <source>
        <dbReference type="Proteomes" id="UP001632038"/>
    </source>
</evidence>
<keyword evidence="4 8" id="KW-0812">Transmembrane</keyword>
<dbReference type="PROSITE" id="PS50920">
    <property type="entry name" value="SOLCAR"/>
    <property type="match status" value="1"/>
</dbReference>
<evidence type="ECO:0000256" key="7">
    <source>
        <dbReference type="ARBA" id="ARBA00023136"/>
    </source>
</evidence>
<dbReference type="InterPro" id="IPR018108">
    <property type="entry name" value="MCP_transmembrane"/>
</dbReference>
<name>A0ABD3CXM7_9LAMI</name>
<keyword evidence="6 11" id="KW-1133">Transmembrane helix</keyword>
<keyword evidence="3 9" id="KW-0813">Transport</keyword>
<evidence type="ECO:0000256" key="8">
    <source>
        <dbReference type="PROSITE-ProRule" id="PRU00282"/>
    </source>
</evidence>
<feature type="repeat" description="Solcar" evidence="8">
    <location>
        <begin position="128"/>
        <end position="211"/>
    </location>
</feature>
<comment type="caution">
    <text evidence="12">The sequence shown here is derived from an EMBL/GenBank/DDBJ whole genome shotgun (WGS) entry which is preliminary data.</text>
</comment>
<evidence type="ECO:0000256" key="6">
    <source>
        <dbReference type="ARBA" id="ARBA00022989"/>
    </source>
</evidence>
<dbReference type="SUPFAM" id="SSF103506">
    <property type="entry name" value="Mitochondrial carrier"/>
    <property type="match status" value="1"/>
</dbReference>
<keyword evidence="7 8" id="KW-0472">Membrane</keyword>
<dbReference type="InterPro" id="IPR050391">
    <property type="entry name" value="Mito_Metabolite_Transporter"/>
</dbReference>
<accession>A0ABD3CXM7</accession>
<dbReference type="PANTHER" id="PTHR45618">
    <property type="entry name" value="MITOCHONDRIAL DICARBOXYLATE CARRIER-RELATED"/>
    <property type="match status" value="1"/>
</dbReference>
<comment type="similarity">
    <text evidence="2 9">Belongs to the mitochondrial carrier (TC 2.A.29) family.</text>
</comment>
<feature type="transmembrane region" description="Helical" evidence="11">
    <location>
        <begin position="182"/>
        <end position="203"/>
    </location>
</feature>
<evidence type="ECO:0000256" key="10">
    <source>
        <dbReference type="SAM" id="MobiDB-lite"/>
    </source>
</evidence>
<sequence length="310" mass="34741">MHLITIQKTQTQTQLKMEREGEAAAAESKRRSKNTVMNPLLKGCLTGEYHALLTFLNHTFYDYLEQALHQYSQGSCKFHDFNFLAANTRMLKQNLICGVTYTPLSLGLFEILSNKVRSTNGGRPLSLYQEACCGLACGGAGAFVFRPFALASSRITAQKQNYTYTNLFTNLHSIVRGKGVLALWRGSGLYTSSLMTANVGMFVSYNRSRDYLFESRGLSKWDAILSASIISGFFAAACSHPCMYLKLIKDDVVKKYVGGEKQSYRIIPFLVTRVLTPHSGFKFYVGFANHFRRWAAFCLKCNGGYMNKSA</sequence>
<reference evidence="13" key="1">
    <citation type="journal article" date="2024" name="IScience">
        <title>Strigolactones Initiate the Formation of Haustorium-like Structures in Castilleja.</title>
        <authorList>
            <person name="Buerger M."/>
            <person name="Peterson D."/>
            <person name="Chory J."/>
        </authorList>
    </citation>
    <scope>NUCLEOTIDE SEQUENCE [LARGE SCALE GENOMIC DNA]</scope>
</reference>
<proteinExistence type="inferred from homology"/>
<keyword evidence="13" id="KW-1185">Reference proteome</keyword>
<comment type="subcellular location">
    <subcellularLocation>
        <location evidence="1">Membrane</location>
        <topology evidence="1">Multi-pass membrane protein</topology>
    </subcellularLocation>
</comment>
<evidence type="ECO:0000256" key="5">
    <source>
        <dbReference type="ARBA" id="ARBA00022737"/>
    </source>
</evidence>
<dbReference type="GO" id="GO:0016020">
    <property type="term" value="C:membrane"/>
    <property type="evidence" value="ECO:0007669"/>
    <property type="project" value="UniProtKB-SubCell"/>
</dbReference>
<dbReference type="InterPro" id="IPR023395">
    <property type="entry name" value="MCP_dom_sf"/>
</dbReference>
<evidence type="ECO:0000256" key="3">
    <source>
        <dbReference type="ARBA" id="ARBA00022448"/>
    </source>
</evidence>
<evidence type="ECO:0000256" key="4">
    <source>
        <dbReference type="ARBA" id="ARBA00022692"/>
    </source>
</evidence>
<evidence type="ECO:0000256" key="9">
    <source>
        <dbReference type="RuleBase" id="RU000488"/>
    </source>
</evidence>
<evidence type="ECO:0008006" key="14">
    <source>
        <dbReference type="Google" id="ProtNLM"/>
    </source>
</evidence>
<dbReference type="Gene3D" id="1.50.40.10">
    <property type="entry name" value="Mitochondrial carrier domain"/>
    <property type="match status" value="1"/>
</dbReference>
<feature type="compositionally biased region" description="Low complexity" evidence="10">
    <location>
        <begin position="1"/>
        <end position="15"/>
    </location>
</feature>
<protein>
    <recommendedName>
        <fullName evidence="14">Mitochondrial carrier protein</fullName>
    </recommendedName>
</protein>
<keyword evidence="5" id="KW-0677">Repeat</keyword>
<dbReference type="Proteomes" id="UP001632038">
    <property type="component" value="Unassembled WGS sequence"/>
</dbReference>
<evidence type="ECO:0000256" key="11">
    <source>
        <dbReference type="SAM" id="Phobius"/>
    </source>
</evidence>
<gene>
    <name evidence="12" type="ORF">CASFOL_022927</name>
</gene>
<dbReference type="AlphaFoldDB" id="A0ABD3CXM7"/>
<evidence type="ECO:0000256" key="2">
    <source>
        <dbReference type="ARBA" id="ARBA00006375"/>
    </source>
</evidence>
<feature type="transmembrane region" description="Helical" evidence="11">
    <location>
        <begin position="223"/>
        <end position="245"/>
    </location>
</feature>
<evidence type="ECO:0000313" key="12">
    <source>
        <dbReference type="EMBL" id="KAL3633400.1"/>
    </source>
</evidence>
<dbReference type="EMBL" id="JAVIJP010000030">
    <property type="protein sequence ID" value="KAL3633400.1"/>
    <property type="molecule type" value="Genomic_DNA"/>
</dbReference>